<gene>
    <name evidence="5" type="ORF">DFR45_103243</name>
</gene>
<dbReference type="GO" id="GO:0000156">
    <property type="term" value="F:phosphorelay response regulator activity"/>
    <property type="evidence" value="ECO:0007669"/>
    <property type="project" value="TreeGrafter"/>
</dbReference>
<dbReference type="Gene3D" id="2.40.50.1020">
    <property type="entry name" value="LytTr DNA-binding domain"/>
    <property type="match status" value="1"/>
</dbReference>
<dbReference type="SMART" id="SM00850">
    <property type="entry name" value="LytTR"/>
    <property type="match status" value="1"/>
</dbReference>
<feature type="modified residue" description="4-aspartylphosphate" evidence="2">
    <location>
        <position position="64"/>
    </location>
</feature>
<feature type="domain" description="HTH LytTR-type" evidence="4">
    <location>
        <begin position="146"/>
        <end position="254"/>
    </location>
</feature>
<evidence type="ECO:0000259" key="3">
    <source>
        <dbReference type="PROSITE" id="PS50110"/>
    </source>
</evidence>
<dbReference type="Proteomes" id="UP000252174">
    <property type="component" value="Unassembled WGS sequence"/>
</dbReference>
<dbReference type="PANTHER" id="PTHR48111:SF3">
    <property type="entry name" value="TRANSCRIPTIONAL REGULATORY PROTEIN BTSR"/>
    <property type="match status" value="1"/>
</dbReference>
<dbReference type="GO" id="GO:0006355">
    <property type="term" value="P:regulation of DNA-templated transcription"/>
    <property type="evidence" value="ECO:0007669"/>
    <property type="project" value="TreeGrafter"/>
</dbReference>
<proteinExistence type="predicted"/>
<dbReference type="InterPro" id="IPR001789">
    <property type="entry name" value="Sig_transdc_resp-reg_receiver"/>
</dbReference>
<keyword evidence="2" id="KW-0597">Phosphoprotein</keyword>
<dbReference type="GO" id="GO:0000976">
    <property type="term" value="F:transcription cis-regulatory region binding"/>
    <property type="evidence" value="ECO:0007669"/>
    <property type="project" value="TreeGrafter"/>
</dbReference>
<sequence length="255" mass="27785">MHILIVDDEALARSRLRTLLADCSGSGAGHCNGAHTVTEAESAAQALALLQPTGGRGFDLVLLDIHMPGLDGLQLAQRLKALAHPPALVFVTAHPDHALSAFELDAVDYLTKPVRRERLQQALAKAQRLAGQSATAPPPPNAGEALLLQDRGRTERLPLAEVLYFKAEQKYVTVRTSTRSYVLDGALSELERKYPAQFLRIHRNALVARRAIRALEKHFDPEEGEGWAVRLQGLVEPLAVSRRQLAAVRAELEGG</sequence>
<keyword evidence="6" id="KW-1185">Reference proteome</keyword>
<evidence type="ECO:0000256" key="2">
    <source>
        <dbReference type="PROSITE-ProRule" id="PRU00169"/>
    </source>
</evidence>
<dbReference type="InterPro" id="IPR039420">
    <property type="entry name" value="WalR-like"/>
</dbReference>
<protein>
    <submittedName>
        <fullName evidence="5">LytTR family two component transcriptional regulator</fullName>
    </submittedName>
</protein>
<dbReference type="InterPro" id="IPR007492">
    <property type="entry name" value="LytTR_DNA-bd_dom"/>
</dbReference>
<comment type="caution">
    <text evidence="5">The sequence shown here is derived from an EMBL/GenBank/DDBJ whole genome shotgun (WGS) entry which is preliminary data.</text>
</comment>
<dbReference type="SMART" id="SM00448">
    <property type="entry name" value="REC"/>
    <property type="match status" value="1"/>
</dbReference>
<dbReference type="OrthoDB" id="236568at2"/>
<evidence type="ECO:0000259" key="4">
    <source>
        <dbReference type="PROSITE" id="PS50930"/>
    </source>
</evidence>
<dbReference type="Pfam" id="PF04397">
    <property type="entry name" value="LytTR"/>
    <property type="match status" value="1"/>
</dbReference>
<dbReference type="AlphaFoldDB" id="A0A369APT5"/>
<reference evidence="5 6" key="1">
    <citation type="submission" date="2018-07" db="EMBL/GenBank/DDBJ databases">
        <title>Genomic Encyclopedia of Type Strains, Phase IV (KMG-IV): sequencing the most valuable type-strain genomes for metagenomic binning, comparative biology and taxonomic classification.</title>
        <authorList>
            <person name="Goeker M."/>
        </authorList>
    </citation>
    <scope>NUCLEOTIDE SEQUENCE [LARGE SCALE GENOMIC DNA]</scope>
    <source>
        <strain evidence="5 6">DSM 100911</strain>
    </source>
</reference>
<dbReference type="PANTHER" id="PTHR48111">
    <property type="entry name" value="REGULATOR OF RPOS"/>
    <property type="match status" value="1"/>
</dbReference>
<keyword evidence="1" id="KW-0238">DNA-binding</keyword>
<dbReference type="PROSITE" id="PS50930">
    <property type="entry name" value="HTH_LYTTR"/>
    <property type="match status" value="1"/>
</dbReference>
<evidence type="ECO:0000256" key="1">
    <source>
        <dbReference type="ARBA" id="ARBA00023125"/>
    </source>
</evidence>
<dbReference type="GO" id="GO:0032993">
    <property type="term" value="C:protein-DNA complex"/>
    <property type="evidence" value="ECO:0007669"/>
    <property type="project" value="TreeGrafter"/>
</dbReference>
<name>A0A369APT5_9BURK</name>
<accession>A0A369APT5</accession>
<dbReference type="PROSITE" id="PS50110">
    <property type="entry name" value="RESPONSE_REGULATORY"/>
    <property type="match status" value="1"/>
</dbReference>
<dbReference type="Pfam" id="PF00072">
    <property type="entry name" value="Response_reg"/>
    <property type="match status" value="1"/>
</dbReference>
<dbReference type="SUPFAM" id="SSF52172">
    <property type="entry name" value="CheY-like"/>
    <property type="match status" value="1"/>
</dbReference>
<evidence type="ECO:0000313" key="6">
    <source>
        <dbReference type="Proteomes" id="UP000252174"/>
    </source>
</evidence>
<dbReference type="InterPro" id="IPR011006">
    <property type="entry name" value="CheY-like_superfamily"/>
</dbReference>
<dbReference type="EMBL" id="QPJU01000003">
    <property type="protein sequence ID" value="RCX10256.1"/>
    <property type="molecule type" value="Genomic_DNA"/>
</dbReference>
<feature type="domain" description="Response regulatory" evidence="3">
    <location>
        <begin position="2"/>
        <end position="127"/>
    </location>
</feature>
<organism evidence="5 6">
    <name type="scientific">Extensimonas vulgaris</name>
    <dbReference type="NCBI Taxonomy" id="1031594"/>
    <lineage>
        <taxon>Bacteria</taxon>
        <taxon>Pseudomonadati</taxon>
        <taxon>Pseudomonadota</taxon>
        <taxon>Betaproteobacteria</taxon>
        <taxon>Burkholderiales</taxon>
        <taxon>Comamonadaceae</taxon>
        <taxon>Extensimonas</taxon>
    </lineage>
</organism>
<dbReference type="RefSeq" id="WP_114482940.1">
    <property type="nucleotide sequence ID" value="NZ_QPJU01000003.1"/>
</dbReference>
<dbReference type="GO" id="GO:0005829">
    <property type="term" value="C:cytosol"/>
    <property type="evidence" value="ECO:0007669"/>
    <property type="project" value="TreeGrafter"/>
</dbReference>
<dbReference type="Gene3D" id="3.40.50.2300">
    <property type="match status" value="1"/>
</dbReference>
<evidence type="ECO:0000313" key="5">
    <source>
        <dbReference type="EMBL" id="RCX10256.1"/>
    </source>
</evidence>